<evidence type="ECO:0000256" key="2">
    <source>
        <dbReference type="ARBA" id="ARBA00022737"/>
    </source>
</evidence>
<evidence type="ECO:0000256" key="8">
    <source>
        <dbReference type="SAM" id="Coils"/>
    </source>
</evidence>
<dbReference type="Proteomes" id="UP000677228">
    <property type="component" value="Unassembled WGS sequence"/>
</dbReference>
<dbReference type="InterPro" id="IPR004018">
    <property type="entry name" value="RPEL_repeat"/>
</dbReference>
<dbReference type="EMBL" id="CAJNOQ010002782">
    <property type="protein sequence ID" value="CAF0978215.1"/>
    <property type="molecule type" value="Genomic_DNA"/>
</dbReference>
<dbReference type="PROSITE" id="PS51073">
    <property type="entry name" value="RPEL"/>
    <property type="match status" value="2"/>
</dbReference>
<evidence type="ECO:0000259" key="10">
    <source>
        <dbReference type="PROSITE" id="PS50800"/>
    </source>
</evidence>
<dbReference type="Gene3D" id="1.10.720.30">
    <property type="entry name" value="SAP domain"/>
    <property type="match status" value="1"/>
</dbReference>
<protein>
    <recommendedName>
        <fullName evidence="10">SAP domain-containing protein</fullName>
    </recommendedName>
</protein>
<feature type="domain" description="SAP" evidence="10">
    <location>
        <begin position="380"/>
        <end position="414"/>
    </location>
</feature>
<keyword evidence="5" id="KW-0804">Transcription</keyword>
<evidence type="ECO:0000313" key="14">
    <source>
        <dbReference type="EMBL" id="CAF3751013.1"/>
    </source>
</evidence>
<feature type="region of interest" description="Disordered" evidence="9">
    <location>
        <begin position="224"/>
        <end position="245"/>
    </location>
</feature>
<dbReference type="Proteomes" id="UP000682733">
    <property type="component" value="Unassembled WGS sequence"/>
</dbReference>
<accession>A0A814EXL6</accession>
<keyword evidence="6" id="KW-0539">Nucleus</keyword>
<dbReference type="GO" id="GO:0005634">
    <property type="term" value="C:nucleus"/>
    <property type="evidence" value="ECO:0007669"/>
    <property type="project" value="UniProtKB-SubCell"/>
</dbReference>
<dbReference type="InterPro" id="IPR036361">
    <property type="entry name" value="SAP_dom_sf"/>
</dbReference>
<dbReference type="PROSITE" id="PS50800">
    <property type="entry name" value="SAP"/>
    <property type="match status" value="1"/>
</dbReference>
<dbReference type="Proteomes" id="UP000681722">
    <property type="component" value="Unassembled WGS sequence"/>
</dbReference>
<organism evidence="12 15">
    <name type="scientific">Didymodactylos carnosus</name>
    <dbReference type="NCBI Taxonomy" id="1234261"/>
    <lineage>
        <taxon>Eukaryota</taxon>
        <taxon>Metazoa</taxon>
        <taxon>Spiralia</taxon>
        <taxon>Gnathifera</taxon>
        <taxon>Rotifera</taxon>
        <taxon>Eurotatoria</taxon>
        <taxon>Bdelloidea</taxon>
        <taxon>Philodinida</taxon>
        <taxon>Philodinidae</taxon>
        <taxon>Didymodactylos</taxon>
    </lineage>
</organism>
<comment type="caution">
    <text evidence="12">The sequence shown here is derived from an EMBL/GenBank/DDBJ whole genome shotgun (WGS) entry which is preliminary data.</text>
</comment>
<proteinExistence type="predicted"/>
<evidence type="ECO:0000256" key="3">
    <source>
        <dbReference type="ARBA" id="ARBA00023015"/>
    </source>
</evidence>
<dbReference type="PANTHER" id="PTHR22793">
    <property type="entry name" value="MYOCARDIN-RELATED TRANSCRIPTION FACTOR-RELATED"/>
    <property type="match status" value="1"/>
</dbReference>
<dbReference type="SMART" id="SM00707">
    <property type="entry name" value="RPEL"/>
    <property type="match status" value="3"/>
</dbReference>
<feature type="repeat" description="RPEL" evidence="7">
    <location>
        <begin position="147"/>
        <end position="172"/>
    </location>
</feature>
<dbReference type="SUPFAM" id="SSF68906">
    <property type="entry name" value="SAP domain"/>
    <property type="match status" value="1"/>
</dbReference>
<dbReference type="EMBL" id="CAJOBA010000422">
    <property type="protein sequence ID" value="CAF3530786.1"/>
    <property type="molecule type" value="Genomic_DNA"/>
</dbReference>
<keyword evidence="15" id="KW-1185">Reference proteome</keyword>
<keyword evidence="3" id="KW-0805">Transcription regulation</keyword>
<keyword evidence="4 8" id="KW-0175">Coiled coil</keyword>
<evidence type="ECO:0000256" key="6">
    <source>
        <dbReference type="ARBA" id="ARBA00023242"/>
    </source>
</evidence>
<sequence length="923" mass="103667">MESDSTLPKIEYTYHLFNENDFMFSSSATTTESVYQDDDSPLHQINEESIAQDIEKNKESLKRKLQQRRSMKQLADIGIMPPPKAPPPFYEQRKKLQMRKTQDILKNKIVTRPDRQLLIEHNILSDTNVAPAIQNKQRQLKRAKLADDLNDKLAQRPGPLDLIENNILQFDNTNIKQAIQGGLIKFPKSTNVHFSKNPYSFDETIFNISPGTILTTVYTSSSPSSTSSGFEEQTSFSDSSSSSCSSTVSYQTIKTSKLPSKRAQKGNLIFHEYKGPSQKAEITKLPPAPSLPAVALPTVIPTEETANGDHYKIRLQQQQLFLDLIDVPDTKPSIDDPIVSLLQQPIHSSLLPPTTINVSALASTLAPSPSPPLSVQNDGLDEMKLIDLRNECKKLNITTSGNKTQLITKIKNAINKKAIDISNSCIAFDPTLHSSVNPVTASDIANPIQRSVTSFSFQPSQQTCVISPNPVNHASTAIPLTIRPTIKSQTITIPLETIEQQQQQQLQQQQQRLKKDNSSVNLLCMYSLFPLYPCLLFSFLCVVSTSLLSHEELYLQQQQKITELENELQKLKKLDQTQQQQEQVTANVMNLHQQYVQVPIQQPTPKCSPILSVQIQKRILMQQQERLKQKLEANQTKQSVHLLPINQTNNHQITLSTELMAALVAANNNNIQTINATKPTLITQTSTPTYKKVAAIKVKHERRKTIPNLKSNDTKIFPHSFEETLTSKQTDTPQFEQKNIIFDSASFWSSNNVSAVNPIQDSTFFLQQNGTKIENNQTEIEDDILNLLNDYRETSIHSMSPDTSPPSSFTNPIVVTNSSSSLPSISSFIPINSSSSLTLPTPFYDTYTSSSNDMEWLSPITNDQEQNIQTDFSEFLDQFDNNTNNVFEPSANNYFEQCDQTEYFSSNNCSTIPQIDFLSSSMT</sequence>
<dbReference type="Pfam" id="PF02037">
    <property type="entry name" value="SAP"/>
    <property type="match status" value="1"/>
</dbReference>
<gene>
    <name evidence="12" type="ORF">GPM918_LOCUS12609</name>
    <name evidence="11" type="ORF">OVA965_LOCUS2065</name>
    <name evidence="14" type="ORF">SRO942_LOCUS12609</name>
    <name evidence="13" type="ORF">TMI583_LOCUS2065</name>
</gene>
<dbReference type="EMBL" id="CAJNOK010000422">
    <property type="protein sequence ID" value="CAF0751956.1"/>
    <property type="molecule type" value="Genomic_DNA"/>
</dbReference>
<dbReference type="GO" id="GO:0003713">
    <property type="term" value="F:transcription coactivator activity"/>
    <property type="evidence" value="ECO:0007669"/>
    <property type="project" value="TreeGrafter"/>
</dbReference>
<evidence type="ECO:0000256" key="5">
    <source>
        <dbReference type="ARBA" id="ARBA00023163"/>
    </source>
</evidence>
<dbReference type="SMART" id="SM00513">
    <property type="entry name" value="SAP"/>
    <property type="match status" value="1"/>
</dbReference>
<comment type="subcellular location">
    <subcellularLocation>
        <location evidence="1">Nucleus</location>
    </subcellularLocation>
</comment>
<feature type="coiled-coil region" evidence="8">
    <location>
        <begin position="547"/>
        <end position="637"/>
    </location>
</feature>
<evidence type="ECO:0000313" key="13">
    <source>
        <dbReference type="EMBL" id="CAF3530786.1"/>
    </source>
</evidence>
<feature type="repeat" description="RPEL" evidence="7">
    <location>
        <begin position="103"/>
        <end position="128"/>
    </location>
</feature>
<evidence type="ECO:0000313" key="12">
    <source>
        <dbReference type="EMBL" id="CAF0978215.1"/>
    </source>
</evidence>
<dbReference type="InterPro" id="IPR003034">
    <property type="entry name" value="SAP_dom"/>
</dbReference>
<dbReference type="Gene3D" id="6.10.150.10">
    <property type="match status" value="1"/>
</dbReference>
<dbReference type="Gene3D" id="6.10.140.2040">
    <property type="match status" value="1"/>
</dbReference>
<evidence type="ECO:0000256" key="4">
    <source>
        <dbReference type="ARBA" id="ARBA00023054"/>
    </source>
</evidence>
<dbReference type="InterPro" id="IPR043451">
    <property type="entry name" value="Myocardin-like"/>
</dbReference>
<dbReference type="OrthoDB" id="197676at2759"/>
<dbReference type="PANTHER" id="PTHR22793:SF12">
    <property type="entry name" value="MYOCARDIN-RELATED TRANSCRIPTION FACTOR, ISOFORM H"/>
    <property type="match status" value="1"/>
</dbReference>
<feature type="compositionally biased region" description="Low complexity" evidence="9">
    <location>
        <begin position="235"/>
        <end position="245"/>
    </location>
</feature>
<dbReference type="Proteomes" id="UP000663829">
    <property type="component" value="Unassembled WGS sequence"/>
</dbReference>
<dbReference type="GO" id="GO:0045944">
    <property type="term" value="P:positive regulation of transcription by RNA polymerase II"/>
    <property type="evidence" value="ECO:0007669"/>
    <property type="project" value="TreeGrafter"/>
</dbReference>
<evidence type="ECO:0000256" key="9">
    <source>
        <dbReference type="SAM" id="MobiDB-lite"/>
    </source>
</evidence>
<evidence type="ECO:0000313" key="15">
    <source>
        <dbReference type="Proteomes" id="UP000663829"/>
    </source>
</evidence>
<dbReference type="EMBL" id="CAJOBC010002782">
    <property type="protein sequence ID" value="CAF3751013.1"/>
    <property type="molecule type" value="Genomic_DNA"/>
</dbReference>
<name>A0A814EXL6_9BILA</name>
<reference evidence="12" key="1">
    <citation type="submission" date="2021-02" db="EMBL/GenBank/DDBJ databases">
        <authorList>
            <person name="Nowell W R."/>
        </authorList>
    </citation>
    <scope>NUCLEOTIDE SEQUENCE</scope>
</reference>
<evidence type="ECO:0000256" key="7">
    <source>
        <dbReference type="PROSITE-ProRule" id="PRU00401"/>
    </source>
</evidence>
<keyword evidence="2" id="KW-0677">Repeat</keyword>
<dbReference type="AlphaFoldDB" id="A0A814EXL6"/>
<evidence type="ECO:0000313" key="11">
    <source>
        <dbReference type="EMBL" id="CAF0751956.1"/>
    </source>
</evidence>
<evidence type="ECO:0000256" key="1">
    <source>
        <dbReference type="ARBA" id="ARBA00004123"/>
    </source>
</evidence>